<proteinExistence type="predicted"/>
<dbReference type="EMBL" id="JAWLUP010000220">
    <property type="protein sequence ID" value="MDV7268810.1"/>
    <property type="molecule type" value="Genomic_DNA"/>
</dbReference>
<reference evidence="2" key="1">
    <citation type="submission" date="2023-10" db="EMBL/GenBank/DDBJ databases">
        <title>Development of a sustainable strategy for remediation of hydrocarbon-contaminated territories based on the waste exchange concept.</title>
        <authorList>
            <person name="Krivoruchko A."/>
        </authorList>
    </citation>
    <scope>NUCLEOTIDE SEQUENCE</scope>
    <source>
        <strain evidence="2">IEGM 68</strain>
    </source>
</reference>
<dbReference type="AlphaFoldDB" id="A0AAE4V5K7"/>
<evidence type="ECO:0000313" key="3">
    <source>
        <dbReference type="Proteomes" id="UP001185863"/>
    </source>
</evidence>
<sequence>EFGMNMFWVIAVLEATLFVVAVSLAAAVTADAISRRRHGPDGVETATARSKPPLLTIEVVDRVRDWHRVAVRAFAVCITGSVLVVAAVGMLLIVG</sequence>
<protein>
    <submittedName>
        <fullName evidence="2">Uncharacterized protein</fullName>
    </submittedName>
</protein>
<evidence type="ECO:0000313" key="2">
    <source>
        <dbReference type="EMBL" id="MDV7268810.1"/>
    </source>
</evidence>
<keyword evidence="1" id="KW-0472">Membrane</keyword>
<evidence type="ECO:0000256" key="1">
    <source>
        <dbReference type="SAM" id="Phobius"/>
    </source>
</evidence>
<keyword evidence="1" id="KW-0812">Transmembrane</keyword>
<dbReference type="Proteomes" id="UP001185863">
    <property type="component" value="Unassembled WGS sequence"/>
</dbReference>
<name>A0AAE4V5K7_9NOCA</name>
<gene>
    <name evidence="2" type="ORF">R4315_30300</name>
</gene>
<organism evidence="2 3">
    <name type="scientific">Rhodococcus oxybenzonivorans</name>
    <dbReference type="NCBI Taxonomy" id="1990687"/>
    <lineage>
        <taxon>Bacteria</taxon>
        <taxon>Bacillati</taxon>
        <taxon>Actinomycetota</taxon>
        <taxon>Actinomycetes</taxon>
        <taxon>Mycobacteriales</taxon>
        <taxon>Nocardiaceae</taxon>
        <taxon>Rhodococcus</taxon>
    </lineage>
</organism>
<dbReference type="RefSeq" id="WP_317769322.1">
    <property type="nucleotide sequence ID" value="NZ_JAWLUP010000220.1"/>
</dbReference>
<comment type="caution">
    <text evidence="2">The sequence shown here is derived from an EMBL/GenBank/DDBJ whole genome shotgun (WGS) entry which is preliminary data.</text>
</comment>
<feature type="transmembrane region" description="Helical" evidence="1">
    <location>
        <begin position="6"/>
        <end position="28"/>
    </location>
</feature>
<accession>A0AAE4V5K7</accession>
<feature type="non-terminal residue" evidence="2">
    <location>
        <position position="1"/>
    </location>
</feature>
<feature type="transmembrane region" description="Helical" evidence="1">
    <location>
        <begin position="69"/>
        <end position="94"/>
    </location>
</feature>
<keyword evidence="1" id="KW-1133">Transmembrane helix</keyword>